<accession>A0A1D1XWE3</accession>
<proteinExistence type="predicted"/>
<evidence type="ECO:0000313" key="2">
    <source>
        <dbReference type="EMBL" id="JAT46726.1"/>
    </source>
</evidence>
<feature type="region of interest" description="Disordered" evidence="1">
    <location>
        <begin position="27"/>
        <end position="122"/>
    </location>
</feature>
<dbReference type="InterPro" id="IPR037848">
    <property type="entry name" value="GEM-like"/>
</dbReference>
<gene>
    <name evidence="2" type="primary">FIP1_4</name>
    <name evidence="2" type="ORF">g.9157</name>
</gene>
<name>A0A1D1XWE3_9ARAE</name>
<reference evidence="2" key="1">
    <citation type="submission" date="2015-07" db="EMBL/GenBank/DDBJ databases">
        <title>Transcriptome Assembly of Anthurium amnicola.</title>
        <authorList>
            <person name="Suzuki J."/>
        </authorList>
    </citation>
    <scope>NUCLEOTIDE SEQUENCE</scope>
</reference>
<dbReference type="PANTHER" id="PTHR31969">
    <property type="entry name" value="GEM-LIKE PROTEIN 2"/>
    <property type="match status" value="1"/>
</dbReference>
<feature type="compositionally biased region" description="Low complexity" evidence="1">
    <location>
        <begin position="95"/>
        <end position="104"/>
    </location>
</feature>
<sequence length="183" mass="19008">APHNASRARASQSRAFAGSYLSGGFVSCSPAGKSMDQVPVDRDQQNKAASDGGEHSSDYAPYPKIDPADVEAAPEAGHKSVSWSSDVEREPPPSAAATTMPSESNPYVNPTPVPASSSKSTVESVRDVLGKWGKKVGDATKKAEDLAGNVWQHLKTGPSVADAAMGRIAQGTKVIAEGGYEKI</sequence>
<feature type="non-terminal residue" evidence="2">
    <location>
        <position position="1"/>
    </location>
</feature>
<feature type="non-terminal residue" evidence="2">
    <location>
        <position position="183"/>
    </location>
</feature>
<dbReference type="EMBL" id="GDJX01021210">
    <property type="protein sequence ID" value="JAT46726.1"/>
    <property type="molecule type" value="Transcribed_RNA"/>
</dbReference>
<dbReference type="AlphaFoldDB" id="A0A1D1XWE3"/>
<organism evidence="2">
    <name type="scientific">Anthurium amnicola</name>
    <dbReference type="NCBI Taxonomy" id="1678845"/>
    <lineage>
        <taxon>Eukaryota</taxon>
        <taxon>Viridiplantae</taxon>
        <taxon>Streptophyta</taxon>
        <taxon>Embryophyta</taxon>
        <taxon>Tracheophyta</taxon>
        <taxon>Spermatophyta</taxon>
        <taxon>Magnoliopsida</taxon>
        <taxon>Liliopsida</taxon>
        <taxon>Araceae</taxon>
        <taxon>Pothoideae</taxon>
        <taxon>Potheae</taxon>
        <taxon>Anthurium</taxon>
    </lineage>
</organism>
<protein>
    <submittedName>
        <fullName evidence="2">GEM-like protein 1</fullName>
    </submittedName>
</protein>
<evidence type="ECO:0000256" key="1">
    <source>
        <dbReference type="SAM" id="MobiDB-lite"/>
    </source>
</evidence>